<evidence type="ECO:0000313" key="2">
    <source>
        <dbReference type="EMBL" id="RKF64810.1"/>
    </source>
</evidence>
<dbReference type="AlphaFoldDB" id="A0A420I541"/>
<organism evidence="2 3">
    <name type="scientific">Golovinomyces cichoracearum</name>
    <dbReference type="NCBI Taxonomy" id="62708"/>
    <lineage>
        <taxon>Eukaryota</taxon>
        <taxon>Fungi</taxon>
        <taxon>Dikarya</taxon>
        <taxon>Ascomycota</taxon>
        <taxon>Pezizomycotina</taxon>
        <taxon>Leotiomycetes</taxon>
        <taxon>Erysiphales</taxon>
        <taxon>Erysiphaceae</taxon>
        <taxon>Golovinomyces</taxon>
    </lineage>
</organism>
<feature type="compositionally biased region" description="Basic and acidic residues" evidence="1">
    <location>
        <begin position="1"/>
        <end position="16"/>
    </location>
</feature>
<reference evidence="2 3" key="1">
    <citation type="journal article" date="2018" name="BMC Genomics">
        <title>Comparative genome analyses reveal sequence features reflecting distinct modes of host-adaptation between dicot and monocot powdery mildew.</title>
        <authorList>
            <person name="Wu Y."/>
            <person name="Ma X."/>
            <person name="Pan Z."/>
            <person name="Kale S.D."/>
            <person name="Song Y."/>
            <person name="King H."/>
            <person name="Zhang Q."/>
            <person name="Presley C."/>
            <person name="Deng X."/>
            <person name="Wei C.I."/>
            <person name="Xiao S."/>
        </authorList>
    </citation>
    <scope>NUCLEOTIDE SEQUENCE [LARGE SCALE GENOMIC DNA]</scope>
    <source>
        <strain evidence="2">UMSG3</strain>
    </source>
</reference>
<protein>
    <submittedName>
        <fullName evidence="2">Uncharacterized protein</fullName>
    </submittedName>
</protein>
<feature type="non-terminal residue" evidence="2">
    <location>
        <position position="41"/>
    </location>
</feature>
<comment type="caution">
    <text evidence="2">The sequence shown here is derived from an EMBL/GenBank/DDBJ whole genome shotgun (WGS) entry which is preliminary data.</text>
</comment>
<accession>A0A420I541</accession>
<keyword evidence="3" id="KW-1185">Reference proteome</keyword>
<evidence type="ECO:0000256" key="1">
    <source>
        <dbReference type="SAM" id="MobiDB-lite"/>
    </source>
</evidence>
<sequence>MTTTFDKNDANNDNRSDTFQQGATFAKALTDLDKHTSTPTT</sequence>
<proteinExistence type="predicted"/>
<gene>
    <name evidence="2" type="ORF">GcM3_129023</name>
</gene>
<name>A0A420I541_9PEZI</name>
<dbReference type="EMBL" id="MCBQ01012957">
    <property type="protein sequence ID" value="RKF64810.1"/>
    <property type="molecule type" value="Genomic_DNA"/>
</dbReference>
<evidence type="ECO:0000313" key="3">
    <source>
        <dbReference type="Proteomes" id="UP000283383"/>
    </source>
</evidence>
<feature type="region of interest" description="Disordered" evidence="1">
    <location>
        <begin position="1"/>
        <end position="20"/>
    </location>
</feature>
<dbReference type="Proteomes" id="UP000283383">
    <property type="component" value="Unassembled WGS sequence"/>
</dbReference>